<protein>
    <submittedName>
        <fullName evidence="2">Periplasmic solute binding protein</fullName>
    </submittedName>
</protein>
<feature type="compositionally biased region" description="Basic and acidic residues" evidence="1">
    <location>
        <begin position="49"/>
        <end position="61"/>
    </location>
</feature>
<evidence type="ECO:0000313" key="2">
    <source>
        <dbReference type="EMBL" id="ADV67887.1"/>
    </source>
</evidence>
<name>E8U9Z8_DEIML</name>
<gene>
    <name evidence="2" type="ordered locus">Deima_2249</name>
</gene>
<reference evidence="2 3" key="1">
    <citation type="journal article" date="2011" name="Stand. Genomic Sci.">
        <title>Complete genome sequence of Deinococcus maricopensis type strain (LB-34).</title>
        <authorList>
            <person name="Pukall R."/>
            <person name="Zeytun A."/>
            <person name="Lucas S."/>
            <person name="Lapidus A."/>
            <person name="Hammon N."/>
            <person name="Deshpande S."/>
            <person name="Nolan M."/>
            <person name="Cheng J.F."/>
            <person name="Pitluck S."/>
            <person name="Liolios K."/>
            <person name="Pagani I."/>
            <person name="Mikhailova N."/>
            <person name="Ivanova N."/>
            <person name="Mavromatis K."/>
            <person name="Pati A."/>
            <person name="Tapia R."/>
            <person name="Han C."/>
            <person name="Goodwin L."/>
            <person name="Chen A."/>
            <person name="Palaniappan K."/>
            <person name="Land M."/>
            <person name="Hauser L."/>
            <person name="Chang Y.J."/>
            <person name="Jeffries C.D."/>
            <person name="Brambilla E.M."/>
            <person name="Rohde M."/>
            <person name="Goker M."/>
            <person name="Detter J.C."/>
            <person name="Woyke T."/>
            <person name="Bristow J."/>
            <person name="Eisen J.A."/>
            <person name="Markowitz V."/>
            <person name="Hugenholtz P."/>
            <person name="Kyrpides N.C."/>
            <person name="Klenk H.P."/>
        </authorList>
    </citation>
    <scope>NUCLEOTIDE SEQUENCE [LARGE SCALE GENOMIC DNA]</scope>
    <source>
        <strain evidence="3">DSM 21211 / LMG 22137 / NRRL B-23946 / LB-34</strain>
    </source>
</reference>
<sequence>MSDSNRHDLHDGNNDPKTGDKKHQTDHSQERHDHQHDRDGSGAQGSEGNEPHGTDSDSVHP</sequence>
<feature type="region of interest" description="Disordered" evidence="1">
    <location>
        <begin position="1"/>
        <end position="61"/>
    </location>
</feature>
<dbReference type="Proteomes" id="UP000008635">
    <property type="component" value="Chromosome"/>
</dbReference>
<evidence type="ECO:0000313" key="3">
    <source>
        <dbReference type="Proteomes" id="UP000008635"/>
    </source>
</evidence>
<feature type="compositionally biased region" description="Basic and acidic residues" evidence="1">
    <location>
        <begin position="1"/>
        <end position="40"/>
    </location>
</feature>
<keyword evidence="3" id="KW-1185">Reference proteome</keyword>
<organism evidence="2 3">
    <name type="scientific">Deinococcus maricopensis (strain DSM 21211 / LMG 22137 / NRRL B-23946 / LB-34)</name>
    <dbReference type="NCBI Taxonomy" id="709986"/>
    <lineage>
        <taxon>Bacteria</taxon>
        <taxon>Thermotogati</taxon>
        <taxon>Deinococcota</taxon>
        <taxon>Deinococci</taxon>
        <taxon>Deinococcales</taxon>
        <taxon>Deinococcaceae</taxon>
        <taxon>Deinococcus</taxon>
    </lineage>
</organism>
<dbReference type="HOGENOM" id="CLU_2914852_0_0_0"/>
<dbReference type="KEGG" id="dmr:Deima_2249"/>
<accession>E8U9Z8</accession>
<dbReference type="AlphaFoldDB" id="E8U9Z8"/>
<reference evidence="3" key="2">
    <citation type="submission" date="2011-01" db="EMBL/GenBank/DDBJ databases">
        <title>The complete genome of Deinococcus maricopensis DSM 21211.</title>
        <authorList>
            <consortium name="US DOE Joint Genome Institute (JGI-PGF)"/>
            <person name="Lucas S."/>
            <person name="Copeland A."/>
            <person name="Lapidus A."/>
            <person name="Goodwin L."/>
            <person name="Pitluck S."/>
            <person name="Kyrpides N."/>
            <person name="Mavromatis K."/>
            <person name="Pagani I."/>
            <person name="Ivanova N."/>
            <person name="Ovchinnikova G."/>
            <person name="Zeytun A."/>
            <person name="Detter J.C."/>
            <person name="Han C."/>
            <person name="Land M."/>
            <person name="Hauser L."/>
            <person name="Markowitz V."/>
            <person name="Cheng J.-F."/>
            <person name="Hugenholtz P."/>
            <person name="Woyke T."/>
            <person name="Wu D."/>
            <person name="Pukall R."/>
            <person name="Gehrich-Schroeter G."/>
            <person name="Brambilla E."/>
            <person name="Klenk H.-P."/>
            <person name="Eisen J.A."/>
        </authorList>
    </citation>
    <scope>NUCLEOTIDE SEQUENCE [LARGE SCALE GENOMIC DNA]</scope>
    <source>
        <strain evidence="3">DSM 21211 / LMG 22137 / NRRL B-23946 / LB-34</strain>
    </source>
</reference>
<proteinExistence type="predicted"/>
<dbReference type="EMBL" id="CP002454">
    <property type="protein sequence ID" value="ADV67887.1"/>
    <property type="molecule type" value="Genomic_DNA"/>
</dbReference>
<evidence type="ECO:0000256" key="1">
    <source>
        <dbReference type="SAM" id="MobiDB-lite"/>
    </source>
</evidence>
<dbReference type="RefSeq" id="WP_013557392.1">
    <property type="nucleotide sequence ID" value="NC_014958.1"/>
</dbReference>